<organism evidence="4 5">
    <name type="scientific">Halomonas korlensis</name>
    <dbReference type="NCBI Taxonomy" id="463301"/>
    <lineage>
        <taxon>Bacteria</taxon>
        <taxon>Pseudomonadati</taxon>
        <taxon>Pseudomonadota</taxon>
        <taxon>Gammaproteobacteria</taxon>
        <taxon>Oceanospirillales</taxon>
        <taxon>Halomonadaceae</taxon>
        <taxon>Halomonas</taxon>
    </lineage>
</organism>
<evidence type="ECO:0000313" key="4">
    <source>
        <dbReference type="EMBL" id="SFU28886.1"/>
    </source>
</evidence>
<keyword evidence="5" id="KW-1185">Reference proteome</keyword>
<dbReference type="OrthoDB" id="6174570at2"/>
<feature type="coiled-coil region" evidence="1">
    <location>
        <begin position="90"/>
        <end position="117"/>
    </location>
</feature>
<feature type="transmembrane region" description="Helical" evidence="3">
    <location>
        <begin position="35"/>
        <end position="56"/>
    </location>
</feature>
<dbReference type="RefSeq" id="WP_089791817.1">
    <property type="nucleotide sequence ID" value="NZ_FPBP01000001.1"/>
</dbReference>
<evidence type="ECO:0000313" key="5">
    <source>
        <dbReference type="Proteomes" id="UP000198693"/>
    </source>
</evidence>
<keyword evidence="3" id="KW-1133">Transmembrane helix</keyword>
<keyword evidence="3" id="KW-0472">Membrane</keyword>
<dbReference type="STRING" id="463301.SAMN04487955_10189"/>
<feature type="coiled-coil region" evidence="1">
    <location>
        <begin position="168"/>
        <end position="273"/>
    </location>
</feature>
<evidence type="ECO:0000256" key="3">
    <source>
        <dbReference type="SAM" id="Phobius"/>
    </source>
</evidence>
<evidence type="ECO:0000256" key="1">
    <source>
        <dbReference type="SAM" id="Coils"/>
    </source>
</evidence>
<protein>
    <recommendedName>
        <fullName evidence="6">Chromosome partition protein Smc</fullName>
    </recommendedName>
</protein>
<proteinExistence type="predicted"/>
<feature type="region of interest" description="Disordered" evidence="2">
    <location>
        <begin position="1"/>
        <end position="26"/>
    </location>
</feature>
<evidence type="ECO:0000256" key="2">
    <source>
        <dbReference type="SAM" id="MobiDB-lite"/>
    </source>
</evidence>
<dbReference type="AlphaFoldDB" id="A0A1I7EY96"/>
<name>A0A1I7EY96_9GAMM</name>
<keyword evidence="3" id="KW-0812">Transmembrane</keyword>
<dbReference type="Proteomes" id="UP000198693">
    <property type="component" value="Unassembled WGS sequence"/>
</dbReference>
<reference evidence="5" key="1">
    <citation type="submission" date="2016-10" db="EMBL/GenBank/DDBJ databases">
        <authorList>
            <person name="Varghese N."/>
            <person name="Submissions S."/>
        </authorList>
    </citation>
    <scope>NUCLEOTIDE SEQUENCE [LARGE SCALE GENOMIC DNA]</scope>
    <source>
        <strain evidence="5">CGMCC 1.6981</strain>
    </source>
</reference>
<evidence type="ECO:0008006" key="6">
    <source>
        <dbReference type="Google" id="ProtNLM"/>
    </source>
</evidence>
<dbReference type="EMBL" id="FPBP01000001">
    <property type="protein sequence ID" value="SFU28886.1"/>
    <property type="molecule type" value="Genomic_DNA"/>
</dbReference>
<keyword evidence="1" id="KW-0175">Coiled coil</keyword>
<gene>
    <name evidence="4" type="ORF">SAMN04487955_10189</name>
</gene>
<sequence>MAERPEDRRHTRPIVPDPDSSLAPRLRQPPAPRMWPLWLLVLLLLGGCLALAWTGWQERSRFERELTRISGEVSNVHARFDAQQGDGDVLASLESRLEALEARDSAFEKRFEEVQERVESRLPAMDERLDELVTRQTEVVSDGEARDALIASARMSLDALEQVGEEGRAALEERLMAIAEARERDEQRLDTVENELIATLETEQSMLEERLASTQRQLEDFNNRQSQLAEAIESVESSREAEQQRSNATDARLDILEDELAELRRGQLALSAQLEALQP</sequence>
<accession>A0A1I7EY96</accession>